<sequence length="169" mass="19187">MFYSHTFLARKGPLGTVWCAAHLQNRLKKSHYLATDVISTVERIMYPEVPIALRMSGHLLLGVVRVYSKQVEYFYEDCNAMQHAINRDLRSITVNLPEASTKAPVDSVTLPGNFQLDSLEIDNNVQDRPENSHVKMLADFTLTDQIPTGNDPYIVIDISEVNKLFFSIM</sequence>
<dbReference type="GO" id="GO:0003682">
    <property type="term" value="F:chromatin binding"/>
    <property type="evidence" value="ECO:0007669"/>
    <property type="project" value="TreeGrafter"/>
</dbReference>
<evidence type="ECO:0000313" key="4">
    <source>
        <dbReference type="EMBL" id="EPS68424.1"/>
    </source>
</evidence>
<dbReference type="EMBL" id="AUSU01002621">
    <property type="protein sequence ID" value="EPS68424.1"/>
    <property type="molecule type" value="Genomic_DNA"/>
</dbReference>
<dbReference type="GO" id="GO:1990414">
    <property type="term" value="P:replication-born double-strand break repair via sister chromatid exchange"/>
    <property type="evidence" value="ECO:0007669"/>
    <property type="project" value="TreeGrafter"/>
</dbReference>
<dbReference type="PANTHER" id="PTHR12585:SF55">
    <property type="entry name" value="SISTER CHROMATID COHESION 1 PROTEIN 3"/>
    <property type="match status" value="1"/>
</dbReference>
<accession>S8CMN9</accession>
<evidence type="ECO:0000256" key="1">
    <source>
        <dbReference type="ARBA" id="ARBA00004123"/>
    </source>
</evidence>
<dbReference type="PANTHER" id="PTHR12585">
    <property type="entry name" value="SCC1 / RAD21 FAMILY MEMBER"/>
    <property type="match status" value="1"/>
</dbReference>
<dbReference type="InterPro" id="IPR039781">
    <property type="entry name" value="Rad21/Rec8-like"/>
</dbReference>
<evidence type="ECO:0000313" key="5">
    <source>
        <dbReference type="Proteomes" id="UP000015453"/>
    </source>
</evidence>
<name>S8CMN9_9LAMI</name>
<gene>
    <name evidence="4" type="ORF">M569_06341</name>
</gene>
<dbReference type="Proteomes" id="UP000015453">
    <property type="component" value="Unassembled WGS sequence"/>
</dbReference>
<keyword evidence="5" id="KW-1185">Reference proteome</keyword>
<dbReference type="OrthoDB" id="10071381at2759"/>
<dbReference type="Pfam" id="PF04825">
    <property type="entry name" value="Rad21_Rec8_N"/>
    <property type="match status" value="1"/>
</dbReference>
<dbReference type="GO" id="GO:0005634">
    <property type="term" value="C:nucleus"/>
    <property type="evidence" value="ECO:0007669"/>
    <property type="project" value="UniProtKB-SubCell"/>
</dbReference>
<reference evidence="4 5" key="1">
    <citation type="journal article" date="2013" name="BMC Genomics">
        <title>The miniature genome of a carnivorous plant Genlisea aurea contains a low number of genes and short non-coding sequences.</title>
        <authorList>
            <person name="Leushkin E.V."/>
            <person name="Sutormin R.A."/>
            <person name="Nabieva E.R."/>
            <person name="Penin A.A."/>
            <person name="Kondrashov A.S."/>
            <person name="Logacheva M.D."/>
        </authorList>
    </citation>
    <scope>NUCLEOTIDE SEQUENCE [LARGE SCALE GENOMIC DNA]</scope>
</reference>
<protein>
    <recommendedName>
        <fullName evidence="3">Rad21/Rec8-like protein N-terminal domain-containing protein</fullName>
    </recommendedName>
</protein>
<comment type="subcellular location">
    <subcellularLocation>
        <location evidence="1">Nucleus</location>
    </subcellularLocation>
</comment>
<dbReference type="GO" id="GO:0007062">
    <property type="term" value="P:sister chromatid cohesion"/>
    <property type="evidence" value="ECO:0007669"/>
    <property type="project" value="InterPro"/>
</dbReference>
<proteinExistence type="predicted"/>
<comment type="caution">
    <text evidence="4">The sequence shown here is derived from an EMBL/GenBank/DDBJ whole genome shotgun (WGS) entry which is preliminary data.</text>
</comment>
<dbReference type="GO" id="GO:0008278">
    <property type="term" value="C:cohesin complex"/>
    <property type="evidence" value="ECO:0007669"/>
    <property type="project" value="InterPro"/>
</dbReference>
<evidence type="ECO:0000256" key="2">
    <source>
        <dbReference type="ARBA" id="ARBA00023242"/>
    </source>
</evidence>
<evidence type="ECO:0000259" key="3">
    <source>
        <dbReference type="Pfam" id="PF04825"/>
    </source>
</evidence>
<keyword evidence="2" id="KW-0539">Nucleus</keyword>
<feature type="domain" description="Rad21/Rec8-like protein N-terminal" evidence="3">
    <location>
        <begin position="1"/>
        <end position="101"/>
    </location>
</feature>
<dbReference type="InterPro" id="IPR006910">
    <property type="entry name" value="Rad21_Rec8_N"/>
</dbReference>
<organism evidence="4 5">
    <name type="scientific">Genlisea aurea</name>
    <dbReference type="NCBI Taxonomy" id="192259"/>
    <lineage>
        <taxon>Eukaryota</taxon>
        <taxon>Viridiplantae</taxon>
        <taxon>Streptophyta</taxon>
        <taxon>Embryophyta</taxon>
        <taxon>Tracheophyta</taxon>
        <taxon>Spermatophyta</taxon>
        <taxon>Magnoliopsida</taxon>
        <taxon>eudicotyledons</taxon>
        <taxon>Gunneridae</taxon>
        <taxon>Pentapetalae</taxon>
        <taxon>asterids</taxon>
        <taxon>lamiids</taxon>
        <taxon>Lamiales</taxon>
        <taxon>Lentibulariaceae</taxon>
        <taxon>Genlisea</taxon>
    </lineage>
</organism>
<dbReference type="AlphaFoldDB" id="S8CMN9"/>